<dbReference type="OrthoDB" id="7776647at2"/>
<dbReference type="EMBL" id="SSND01000007">
    <property type="protein sequence ID" value="THD81067.1"/>
    <property type="molecule type" value="Genomic_DNA"/>
</dbReference>
<gene>
    <name evidence="1" type="ORF">E7811_17470</name>
</gene>
<dbReference type="InterPro" id="IPR036390">
    <property type="entry name" value="WH_DNA-bd_sf"/>
</dbReference>
<dbReference type="Proteomes" id="UP000309450">
    <property type="component" value="Unassembled WGS sequence"/>
</dbReference>
<comment type="caution">
    <text evidence="1">The sequence shown here is derived from an EMBL/GenBank/DDBJ whole genome shotgun (WGS) entry which is preliminary data.</text>
</comment>
<dbReference type="InterPro" id="IPR036388">
    <property type="entry name" value="WH-like_DNA-bd_sf"/>
</dbReference>
<protein>
    <submittedName>
        <fullName evidence="1">Helix-turn-helix domain-containing protein</fullName>
    </submittedName>
</protein>
<dbReference type="Pfam" id="PF13730">
    <property type="entry name" value="HTH_36"/>
    <property type="match status" value="1"/>
</dbReference>
<dbReference type="RefSeq" id="WP_136395972.1">
    <property type="nucleotide sequence ID" value="NZ_SSND01000007.1"/>
</dbReference>
<evidence type="ECO:0000313" key="2">
    <source>
        <dbReference type="Proteomes" id="UP000309450"/>
    </source>
</evidence>
<reference evidence="1 2" key="1">
    <citation type="submission" date="2019-04" db="EMBL/GenBank/DDBJ databases">
        <title>Draft genome sequence of Gemmobacter aestuarii sp. nov.</title>
        <authorList>
            <person name="Hameed A."/>
            <person name="Lin S.-Y."/>
            <person name="Shahina M."/>
            <person name="Lai W.-A."/>
            <person name="Young C.-C."/>
        </authorList>
    </citation>
    <scope>NUCLEOTIDE SEQUENCE [LARGE SCALE GENOMIC DNA]</scope>
    <source>
        <strain evidence="1 2">CC-PW-75</strain>
    </source>
</reference>
<sequence>MSHRATNWAIQQRGLAPATKLVLWHLCDRHNPDYGCFPSQDQLAADAEISRASLNTHLDKLEQAGLIRRERRHSEGTHRRQSTRYFLAFEPEFSAQAELPLAAENRPDPCPESRHGNGQKPCPDFAKSHVQNLDTNLVSKEPVITTARDAGATREARAEVCADDESPNLDAAEAACLAACGEGMAPAARAAITATTATIGAWLKAGYDLELDVLPVITERTDKPRGSPIRTREYFSQAIAARHARRIAQAARPKVAGEAGAAPAVATGGPAVAPSTQGGIPEHLLRLAAWINSGSYVPPSAVTNTQRDALLRAGLVTEATLRAHQIY</sequence>
<organism evidence="1 2">
    <name type="scientific">Aliigemmobacter aestuarii</name>
    <dbReference type="NCBI Taxonomy" id="1445661"/>
    <lineage>
        <taxon>Bacteria</taxon>
        <taxon>Pseudomonadati</taxon>
        <taxon>Pseudomonadota</taxon>
        <taxon>Alphaproteobacteria</taxon>
        <taxon>Rhodobacterales</taxon>
        <taxon>Paracoccaceae</taxon>
        <taxon>Aliigemmobacter</taxon>
    </lineage>
</organism>
<name>A0A4V3V010_9RHOB</name>
<dbReference type="InterPro" id="IPR011991">
    <property type="entry name" value="ArsR-like_HTH"/>
</dbReference>
<dbReference type="SUPFAM" id="SSF46785">
    <property type="entry name" value="Winged helix' DNA-binding domain"/>
    <property type="match status" value="1"/>
</dbReference>
<dbReference type="CDD" id="cd00090">
    <property type="entry name" value="HTH_ARSR"/>
    <property type="match status" value="1"/>
</dbReference>
<accession>A0A4V3V010</accession>
<evidence type="ECO:0000313" key="1">
    <source>
        <dbReference type="EMBL" id="THD81067.1"/>
    </source>
</evidence>
<keyword evidence="2" id="KW-1185">Reference proteome</keyword>
<proteinExistence type="predicted"/>
<dbReference type="GO" id="GO:0006355">
    <property type="term" value="P:regulation of DNA-templated transcription"/>
    <property type="evidence" value="ECO:0007669"/>
    <property type="project" value="UniProtKB-ARBA"/>
</dbReference>
<dbReference type="AlphaFoldDB" id="A0A4V3V010"/>
<dbReference type="Gene3D" id="1.10.10.10">
    <property type="entry name" value="Winged helix-like DNA-binding domain superfamily/Winged helix DNA-binding domain"/>
    <property type="match status" value="1"/>
</dbReference>